<reference evidence="11" key="1">
    <citation type="submission" date="2019-08" db="EMBL/GenBank/DDBJ databases">
        <title>The genome of the North American firefly Photinus pyralis.</title>
        <authorList>
            <consortium name="Photinus pyralis genome working group"/>
            <person name="Fallon T.R."/>
            <person name="Sander Lower S.E."/>
            <person name="Weng J.-K."/>
        </authorList>
    </citation>
    <scope>NUCLEOTIDE SEQUENCE</scope>
    <source>
        <strain evidence="11">TRF0915ILg1</strain>
        <tissue evidence="11">Whole body</tissue>
    </source>
</reference>
<evidence type="ECO:0000313" key="11">
    <source>
        <dbReference type="EMBL" id="KAF2880530.1"/>
    </source>
</evidence>
<evidence type="ECO:0000256" key="4">
    <source>
        <dbReference type="ARBA" id="ARBA00022692"/>
    </source>
</evidence>
<evidence type="ECO:0000256" key="9">
    <source>
        <dbReference type="SAM" id="Phobius"/>
    </source>
</evidence>
<dbReference type="InterPro" id="IPR038757">
    <property type="entry name" value="BRAP"/>
</dbReference>
<dbReference type="PANTHER" id="PTHR35259">
    <property type="entry name" value="BOMBESIN RECEPTOR-ACTIVATED PROTEIN C6ORF89"/>
    <property type="match status" value="1"/>
</dbReference>
<sequence length="287" mass="33401">MYRTVIASKYNYKLQDKSSNALHHLICLCVLLIHFTYMFWLSYNPADKCLIQTPNLIKHLVRPIDSCSYCKALSQPKVFGNLTQKKFKKHAYKSHPLVLKNAVNHWPAKQIFDVQFFKRLYQKYENALLYNYYEGCNYFSYDSGIPSLESFFAKIDTIDSNEIKKVSWYVGWGNCDPDVLAEMRKYYPKPHFLPDDAETPSKEYVFMGYDAGATMHLDFINRLMWQAQLKGTKTWYLKPSPECEDVCQSLSFLVEPGDAVLVDTRVWYHGTTITPGEFSLAIQSEYG</sequence>
<evidence type="ECO:0000256" key="3">
    <source>
        <dbReference type="ARBA" id="ARBA00022490"/>
    </source>
</evidence>
<name>A0A8K0FW65_IGNLU</name>
<evidence type="ECO:0000313" key="12">
    <source>
        <dbReference type="Proteomes" id="UP000801492"/>
    </source>
</evidence>
<dbReference type="Gene3D" id="2.60.120.650">
    <property type="entry name" value="Cupin"/>
    <property type="match status" value="1"/>
</dbReference>
<comment type="subcellular location">
    <subcellularLocation>
        <location evidence="2">Cytoplasm</location>
    </subcellularLocation>
    <subcellularLocation>
        <location evidence="1">Golgi apparatus membrane</location>
        <topology evidence="1">Single-pass type II membrane protein</topology>
    </subcellularLocation>
</comment>
<proteinExistence type="predicted"/>
<dbReference type="SUPFAM" id="SSF51197">
    <property type="entry name" value="Clavaminate synthase-like"/>
    <property type="match status" value="1"/>
</dbReference>
<keyword evidence="5" id="KW-0735">Signal-anchor</keyword>
<protein>
    <recommendedName>
        <fullName evidence="10">Cupin-like domain-containing protein</fullName>
    </recommendedName>
</protein>
<dbReference type="OrthoDB" id="47883at2759"/>
<evidence type="ECO:0000256" key="6">
    <source>
        <dbReference type="ARBA" id="ARBA00022989"/>
    </source>
</evidence>
<gene>
    <name evidence="11" type="ORF">ILUMI_25643</name>
</gene>
<evidence type="ECO:0000259" key="10">
    <source>
        <dbReference type="Pfam" id="PF13621"/>
    </source>
</evidence>
<evidence type="ECO:0000256" key="7">
    <source>
        <dbReference type="ARBA" id="ARBA00023034"/>
    </source>
</evidence>
<feature type="transmembrane region" description="Helical" evidence="9">
    <location>
        <begin position="21"/>
        <end position="43"/>
    </location>
</feature>
<keyword evidence="8 9" id="KW-0472">Membrane</keyword>
<accession>A0A8K0FW65</accession>
<dbReference type="Proteomes" id="UP000801492">
    <property type="component" value="Unassembled WGS sequence"/>
</dbReference>
<organism evidence="11 12">
    <name type="scientific">Ignelater luminosus</name>
    <name type="common">Cucubano</name>
    <name type="synonym">Pyrophorus luminosus</name>
    <dbReference type="NCBI Taxonomy" id="2038154"/>
    <lineage>
        <taxon>Eukaryota</taxon>
        <taxon>Metazoa</taxon>
        <taxon>Ecdysozoa</taxon>
        <taxon>Arthropoda</taxon>
        <taxon>Hexapoda</taxon>
        <taxon>Insecta</taxon>
        <taxon>Pterygota</taxon>
        <taxon>Neoptera</taxon>
        <taxon>Endopterygota</taxon>
        <taxon>Coleoptera</taxon>
        <taxon>Polyphaga</taxon>
        <taxon>Elateriformia</taxon>
        <taxon>Elateroidea</taxon>
        <taxon>Elateridae</taxon>
        <taxon>Agrypninae</taxon>
        <taxon>Pyrophorini</taxon>
        <taxon>Ignelater</taxon>
    </lineage>
</organism>
<dbReference type="InterPro" id="IPR041667">
    <property type="entry name" value="Cupin_8"/>
</dbReference>
<keyword evidence="6 9" id="KW-1133">Transmembrane helix</keyword>
<dbReference type="Pfam" id="PF13621">
    <property type="entry name" value="Cupin_8"/>
    <property type="match status" value="1"/>
</dbReference>
<dbReference type="AlphaFoldDB" id="A0A8K0FW65"/>
<keyword evidence="3" id="KW-0963">Cytoplasm</keyword>
<dbReference type="EMBL" id="VTPC01090959">
    <property type="protein sequence ID" value="KAF2880530.1"/>
    <property type="molecule type" value="Genomic_DNA"/>
</dbReference>
<evidence type="ECO:0000256" key="2">
    <source>
        <dbReference type="ARBA" id="ARBA00004496"/>
    </source>
</evidence>
<comment type="caution">
    <text evidence="11">The sequence shown here is derived from an EMBL/GenBank/DDBJ whole genome shotgun (WGS) entry which is preliminary data.</text>
</comment>
<evidence type="ECO:0000256" key="8">
    <source>
        <dbReference type="ARBA" id="ARBA00023136"/>
    </source>
</evidence>
<keyword evidence="7" id="KW-0333">Golgi apparatus</keyword>
<evidence type="ECO:0000256" key="1">
    <source>
        <dbReference type="ARBA" id="ARBA00004323"/>
    </source>
</evidence>
<keyword evidence="4 9" id="KW-0812">Transmembrane</keyword>
<dbReference type="PANTHER" id="PTHR35259:SF1">
    <property type="entry name" value="BOMBESIN RECEPTOR-ACTIVATED PROTEIN C6ORF89"/>
    <property type="match status" value="1"/>
</dbReference>
<evidence type="ECO:0000256" key="5">
    <source>
        <dbReference type="ARBA" id="ARBA00022968"/>
    </source>
</evidence>
<dbReference type="GO" id="GO:0000139">
    <property type="term" value="C:Golgi membrane"/>
    <property type="evidence" value="ECO:0007669"/>
    <property type="project" value="UniProtKB-SubCell"/>
</dbReference>
<keyword evidence="12" id="KW-1185">Reference proteome</keyword>
<feature type="domain" description="Cupin-like" evidence="10">
    <location>
        <begin position="86"/>
        <end position="242"/>
    </location>
</feature>